<feature type="domain" description="DUF2179" evidence="7">
    <location>
        <begin position="227"/>
        <end position="280"/>
    </location>
</feature>
<dbReference type="InterPro" id="IPR019264">
    <property type="entry name" value="DUF2179"/>
</dbReference>
<feature type="transmembrane region" description="Helical" evidence="6">
    <location>
        <begin position="78"/>
        <end position="99"/>
    </location>
</feature>
<dbReference type="InterPro" id="IPR051461">
    <property type="entry name" value="UPF0750_membrane"/>
</dbReference>
<feature type="transmembrane region" description="Helical" evidence="6">
    <location>
        <begin position="12"/>
        <end position="32"/>
    </location>
</feature>
<proteinExistence type="predicted"/>
<feature type="transmembrane region" description="Helical" evidence="6">
    <location>
        <begin position="52"/>
        <end position="71"/>
    </location>
</feature>
<dbReference type="PIRSF" id="PIRSF006483">
    <property type="entry name" value="Membrane_protein_YitT"/>
    <property type="match status" value="1"/>
</dbReference>
<evidence type="ECO:0000256" key="1">
    <source>
        <dbReference type="ARBA" id="ARBA00004651"/>
    </source>
</evidence>
<keyword evidence="4 6" id="KW-1133">Transmembrane helix</keyword>
<protein>
    <submittedName>
        <fullName evidence="8">Uncharacterized membrane-anchored protein YitT, contains DUF161 and DUF2179 domains</fullName>
    </submittedName>
</protein>
<evidence type="ECO:0000313" key="8">
    <source>
        <dbReference type="EMBL" id="SER15315.1"/>
    </source>
</evidence>
<evidence type="ECO:0000259" key="7">
    <source>
        <dbReference type="Pfam" id="PF10035"/>
    </source>
</evidence>
<evidence type="ECO:0000256" key="4">
    <source>
        <dbReference type="ARBA" id="ARBA00022989"/>
    </source>
</evidence>
<gene>
    <name evidence="8" type="ORF">SAMN04487884_102203</name>
</gene>
<dbReference type="Proteomes" id="UP000182584">
    <property type="component" value="Unassembled WGS sequence"/>
</dbReference>
<evidence type="ECO:0000256" key="3">
    <source>
        <dbReference type="ARBA" id="ARBA00022692"/>
    </source>
</evidence>
<dbReference type="Pfam" id="PF02588">
    <property type="entry name" value="YitT_membrane"/>
    <property type="match status" value="1"/>
</dbReference>
<dbReference type="Pfam" id="PF10035">
    <property type="entry name" value="DUF2179"/>
    <property type="match status" value="1"/>
</dbReference>
<dbReference type="CDD" id="cd16380">
    <property type="entry name" value="YitT_C"/>
    <property type="match status" value="1"/>
</dbReference>
<evidence type="ECO:0000256" key="6">
    <source>
        <dbReference type="SAM" id="Phobius"/>
    </source>
</evidence>
<dbReference type="OrthoDB" id="3180973at2"/>
<dbReference type="RefSeq" id="WP_022758150.1">
    <property type="nucleotide sequence ID" value="NZ_FOGJ01000002.1"/>
</dbReference>
<feature type="transmembrane region" description="Helical" evidence="6">
    <location>
        <begin position="154"/>
        <end position="173"/>
    </location>
</feature>
<accession>A0A1H9LVV0</accession>
<dbReference type="AlphaFoldDB" id="A0A1H9LVV0"/>
<dbReference type="InterPro" id="IPR015867">
    <property type="entry name" value="N-reg_PII/ATP_PRibTrfase_C"/>
</dbReference>
<dbReference type="PANTHER" id="PTHR33545">
    <property type="entry name" value="UPF0750 MEMBRANE PROTEIN YITT-RELATED"/>
    <property type="match status" value="1"/>
</dbReference>
<evidence type="ECO:0000256" key="5">
    <source>
        <dbReference type="ARBA" id="ARBA00023136"/>
    </source>
</evidence>
<name>A0A1H9LVV0_BUTFI</name>
<keyword evidence="5 6" id="KW-0472">Membrane</keyword>
<keyword evidence="3 6" id="KW-0812">Transmembrane</keyword>
<dbReference type="eggNOG" id="COG1284">
    <property type="taxonomic scope" value="Bacteria"/>
</dbReference>
<organism evidence="8 9">
    <name type="scientific">Butyrivibrio fibrisolvens</name>
    <dbReference type="NCBI Taxonomy" id="831"/>
    <lineage>
        <taxon>Bacteria</taxon>
        <taxon>Bacillati</taxon>
        <taxon>Bacillota</taxon>
        <taxon>Clostridia</taxon>
        <taxon>Lachnospirales</taxon>
        <taxon>Lachnospiraceae</taxon>
        <taxon>Butyrivibrio</taxon>
    </lineage>
</organism>
<evidence type="ECO:0000256" key="2">
    <source>
        <dbReference type="ARBA" id="ARBA00022475"/>
    </source>
</evidence>
<keyword evidence="2" id="KW-1003">Cell membrane</keyword>
<feature type="transmembrane region" description="Helical" evidence="6">
    <location>
        <begin position="179"/>
        <end position="198"/>
    </location>
</feature>
<reference evidence="8 9" key="1">
    <citation type="submission" date="2016-10" db="EMBL/GenBank/DDBJ databases">
        <authorList>
            <person name="de Groot N.N."/>
        </authorList>
    </citation>
    <scope>NUCLEOTIDE SEQUENCE [LARGE SCALE GENOMIC DNA]</scope>
    <source>
        <strain evidence="8 9">AR40</strain>
    </source>
</reference>
<dbReference type="EMBL" id="FOGJ01000002">
    <property type="protein sequence ID" value="SER15315.1"/>
    <property type="molecule type" value="Genomic_DNA"/>
</dbReference>
<evidence type="ECO:0000313" key="9">
    <source>
        <dbReference type="Proteomes" id="UP000182584"/>
    </source>
</evidence>
<comment type="subcellular location">
    <subcellularLocation>
        <location evidence="1">Cell membrane</location>
        <topology evidence="1">Multi-pass membrane protein</topology>
    </subcellularLocation>
</comment>
<dbReference type="PANTHER" id="PTHR33545:SF5">
    <property type="entry name" value="UPF0750 MEMBRANE PROTEIN YITT"/>
    <property type="match status" value="1"/>
</dbReference>
<dbReference type="Gene3D" id="3.30.70.120">
    <property type="match status" value="1"/>
</dbReference>
<sequence length="291" mass="32173">MTKRKNLSRLLKCYLLITVASFLYGIGTAIFSDPNNIAPGGFTGVAIVLNRIVPFGTGAWFLILNIPILVLGTWKFGWHFICSTLYATGMISFFTDFIARYGKAFIVHDMVLASVFGGLMAGVSMAIIFQQGATSGGSDIIIKLLRLKYPHIKTGGLLFITDIFVIFFATLVIKDIPASLYAFITVFINGIALDKVLYGSDEAKLLFIISDRHASITRRLLKELDLGVTHVYGQGAFSGKDKKVIMCVVRMRISPQAQEIVKEEDPEAFMIITSATEIYGEGYKSYFDDKI</sequence>
<dbReference type="GO" id="GO:0005886">
    <property type="term" value="C:plasma membrane"/>
    <property type="evidence" value="ECO:0007669"/>
    <property type="project" value="UniProtKB-SubCell"/>
</dbReference>
<feature type="transmembrane region" description="Helical" evidence="6">
    <location>
        <begin position="111"/>
        <end position="133"/>
    </location>
</feature>
<dbReference type="InterPro" id="IPR003740">
    <property type="entry name" value="YitT"/>
</dbReference>